<name>A0ACB8AB02_9AGAM</name>
<dbReference type="Proteomes" id="UP000790377">
    <property type="component" value="Unassembled WGS sequence"/>
</dbReference>
<accession>A0ACB8AB02</accession>
<evidence type="ECO:0000313" key="1">
    <source>
        <dbReference type="EMBL" id="KAH7910252.1"/>
    </source>
</evidence>
<comment type="caution">
    <text evidence="1">The sequence shown here is derived from an EMBL/GenBank/DDBJ whole genome shotgun (WGS) entry which is preliminary data.</text>
</comment>
<keyword evidence="2" id="KW-1185">Reference proteome</keyword>
<reference evidence="1" key="1">
    <citation type="journal article" date="2021" name="New Phytol.">
        <title>Evolutionary innovations through gain and loss of genes in the ectomycorrhizal Boletales.</title>
        <authorList>
            <person name="Wu G."/>
            <person name="Miyauchi S."/>
            <person name="Morin E."/>
            <person name="Kuo A."/>
            <person name="Drula E."/>
            <person name="Varga T."/>
            <person name="Kohler A."/>
            <person name="Feng B."/>
            <person name="Cao Y."/>
            <person name="Lipzen A."/>
            <person name="Daum C."/>
            <person name="Hundley H."/>
            <person name="Pangilinan J."/>
            <person name="Johnson J."/>
            <person name="Barry K."/>
            <person name="LaButti K."/>
            <person name="Ng V."/>
            <person name="Ahrendt S."/>
            <person name="Min B."/>
            <person name="Choi I.G."/>
            <person name="Park H."/>
            <person name="Plett J.M."/>
            <person name="Magnuson J."/>
            <person name="Spatafora J.W."/>
            <person name="Nagy L.G."/>
            <person name="Henrissat B."/>
            <person name="Grigoriev I.V."/>
            <person name="Yang Z.L."/>
            <person name="Xu J."/>
            <person name="Martin F.M."/>
        </authorList>
    </citation>
    <scope>NUCLEOTIDE SEQUENCE</scope>
    <source>
        <strain evidence="1">ATCC 28755</strain>
    </source>
</reference>
<protein>
    <submittedName>
        <fullName evidence="1">Uncharacterized protein</fullName>
    </submittedName>
</protein>
<organism evidence="1 2">
    <name type="scientific">Hygrophoropsis aurantiaca</name>
    <dbReference type="NCBI Taxonomy" id="72124"/>
    <lineage>
        <taxon>Eukaryota</taxon>
        <taxon>Fungi</taxon>
        <taxon>Dikarya</taxon>
        <taxon>Basidiomycota</taxon>
        <taxon>Agaricomycotina</taxon>
        <taxon>Agaricomycetes</taxon>
        <taxon>Agaricomycetidae</taxon>
        <taxon>Boletales</taxon>
        <taxon>Coniophorineae</taxon>
        <taxon>Hygrophoropsidaceae</taxon>
        <taxon>Hygrophoropsis</taxon>
    </lineage>
</organism>
<dbReference type="EMBL" id="MU267721">
    <property type="protein sequence ID" value="KAH7910252.1"/>
    <property type="molecule type" value="Genomic_DNA"/>
</dbReference>
<sequence length="855" mass="91951">MAETTTPISHPSSPPTHRLPEKLSIEIEVILGSQQQQISLLIIMSRACPLMPSALPIEYAYPYLGFFFISDSRAEVEEFSQSVTADAVHGRVRWRFTLEWAPGGERALFPESTVTTRPWWVPPSANASSSENSDISIVYRPRNLDDQYYSLLPLDLIAQFAPSEFFPRGFWCSACGLVNEQKLFRHQICTSSRCQAAPDEESFNGHVDPLSALRDLHQAAFLPMPHNTAPPDVPINIIDWEDGMRTITYQVNPSATVTHIFTGNHEDLQNEPSEFLHVLQEDVQILRKERSNPYFTYLTTMPDLCTADAVPWLDAPTCLPQARDLMLHYAESYGERKEANIDELLLQAWVAPGSKKGKVYEAKESCLIFLCLGAEVTMNFIPKGGFSIAGGVPRDPVQVSSGPVVAGPPPAPLPAPQTASSPESSAAAQVSPTAAAPLAMDIQEDGPPEHPPRQLVPLPSSHNEITALHELSTTSTILSSVELQQGRASEGSADTRIEENPNISGEATAAEPESQSNIAVSWDDHPADEVLQTGIGGLPDSAAPVEDDDSAMAVETAADGIMPLPMVLGQDVSVGVADVTIDKSTNANVVLEEPLPAQAPEQAPEDFPMSAADVSIDESTNANVIMEEPLPKHAPEQTPQDSTAGAADVSIDESTNANMIVEEPLPVQAPEQTPKDFAAGAADVSIDEPTNAIIIPEESPPAQAPTYSELSAAILEPQNNSQELALPVFGNTGGLAAGENHPIVIPAREHSVPTTVQPTGSPAQHTETPPSPDSPSTANLFKPGRKTKQKPPIIPIEGPRGRRRAQEVNRELSITLIHGDGLLLMGDDFECQIKRTGTTILLVGSSSGSNWAELN</sequence>
<gene>
    <name evidence="1" type="ORF">BJ138DRAFT_133067</name>
</gene>
<evidence type="ECO:0000313" key="2">
    <source>
        <dbReference type="Proteomes" id="UP000790377"/>
    </source>
</evidence>
<proteinExistence type="predicted"/>